<dbReference type="Proteomes" id="UP000688947">
    <property type="component" value="Unassembled WGS sequence"/>
</dbReference>
<dbReference type="EMBL" id="RCMG01000055">
    <property type="protein sequence ID" value="KAG2865609.1"/>
    <property type="molecule type" value="Genomic_DNA"/>
</dbReference>
<dbReference type="Proteomes" id="UP000251314">
    <property type="component" value="Unassembled WGS sequence"/>
</dbReference>
<gene>
    <name evidence="2" type="ORF">JG687_00001040</name>
    <name evidence="3" type="ORF">PC110_g3121</name>
    <name evidence="1" type="ORF">PC113_g3543</name>
</gene>
<protein>
    <submittedName>
        <fullName evidence="3">Uncharacterized protein</fullName>
    </submittedName>
</protein>
<accession>A0A329SV25</accession>
<organism evidence="3 4">
    <name type="scientific">Phytophthora cactorum</name>
    <dbReference type="NCBI Taxonomy" id="29920"/>
    <lineage>
        <taxon>Eukaryota</taxon>
        <taxon>Sar</taxon>
        <taxon>Stramenopiles</taxon>
        <taxon>Oomycota</taxon>
        <taxon>Peronosporomycetes</taxon>
        <taxon>Peronosporales</taxon>
        <taxon>Peronosporaceae</taxon>
        <taxon>Phytophthora</taxon>
    </lineage>
</organism>
<dbReference type="VEuPathDB" id="FungiDB:PC110_g3121"/>
<dbReference type="EMBL" id="JAENGZ010000024">
    <property type="protein sequence ID" value="KAG6973174.1"/>
    <property type="molecule type" value="Genomic_DNA"/>
</dbReference>
<reference evidence="1" key="2">
    <citation type="submission" date="2018-10" db="EMBL/GenBank/DDBJ databases">
        <title>Effector identification in a new, highly contiguous assembly of the strawberry crown rot pathogen Phytophthora cactorum.</title>
        <authorList>
            <person name="Armitage A.D."/>
            <person name="Nellist C.F."/>
            <person name="Bates H."/>
            <person name="Vickerstaff R.J."/>
            <person name="Harrison R.J."/>
        </authorList>
    </citation>
    <scope>NUCLEOTIDE SEQUENCE</scope>
    <source>
        <strain evidence="1">15-7</strain>
    </source>
</reference>
<dbReference type="AlphaFoldDB" id="A0A329SV25"/>
<reference evidence="3 4" key="1">
    <citation type="submission" date="2018-01" db="EMBL/GenBank/DDBJ databases">
        <title>Draft genome of the strawberry crown rot pathogen Phytophthora cactorum.</title>
        <authorList>
            <person name="Armitage A.D."/>
            <person name="Lysoe E."/>
            <person name="Nellist C.F."/>
            <person name="Harrison R.J."/>
            <person name="Brurberg M.B."/>
        </authorList>
    </citation>
    <scope>NUCLEOTIDE SEQUENCE [LARGE SCALE GENOMIC DNA]</scope>
    <source>
        <strain evidence="3 4">10300</strain>
    </source>
</reference>
<name>A0A329SV25_9STRA</name>
<evidence type="ECO:0000313" key="3">
    <source>
        <dbReference type="EMBL" id="RAW40674.1"/>
    </source>
</evidence>
<evidence type="ECO:0000313" key="1">
    <source>
        <dbReference type="EMBL" id="KAG2865609.1"/>
    </source>
</evidence>
<keyword evidence="4" id="KW-1185">Reference proteome</keyword>
<dbReference type="Proteomes" id="UP000735874">
    <property type="component" value="Unassembled WGS sequence"/>
</dbReference>
<dbReference type="OrthoDB" id="10270787at2759"/>
<evidence type="ECO:0000313" key="2">
    <source>
        <dbReference type="EMBL" id="KAG6973174.1"/>
    </source>
</evidence>
<sequence>MLLLFRPFRNKFDLVPVEQSLEESYCVWWQSPAALQARNFENNAMDYYASRELASARVDEDMLRYSEYGDTLTNTSIDEECLDFEEVEPGDLYIAGEEDGVDDLFPGILEYNISNISLIPNALESVSLAACGM</sequence>
<evidence type="ECO:0000313" key="4">
    <source>
        <dbReference type="Proteomes" id="UP000251314"/>
    </source>
</evidence>
<comment type="caution">
    <text evidence="3">The sequence shown here is derived from an EMBL/GenBank/DDBJ whole genome shotgun (WGS) entry which is preliminary data.</text>
</comment>
<reference evidence="2" key="3">
    <citation type="submission" date="2021-01" db="EMBL/GenBank/DDBJ databases">
        <title>Phytophthora aleatoria, a newly-described species from Pinus radiata is distinct from Phytophthora cactorum isolates based on comparative genomics.</title>
        <authorList>
            <person name="Mcdougal R."/>
            <person name="Panda P."/>
            <person name="Williams N."/>
            <person name="Studholme D.J."/>
        </authorList>
    </citation>
    <scope>NUCLEOTIDE SEQUENCE</scope>
    <source>
        <strain evidence="2">NZFS 3830</strain>
    </source>
</reference>
<dbReference type="EMBL" id="MJFZ01000043">
    <property type="protein sequence ID" value="RAW40674.1"/>
    <property type="molecule type" value="Genomic_DNA"/>
</dbReference>
<proteinExistence type="predicted"/>